<dbReference type="AlphaFoldDB" id="A0A224Y167"/>
<organism evidence="2">
    <name type="scientific">Panstrongylus lignarius</name>
    <dbReference type="NCBI Taxonomy" id="156445"/>
    <lineage>
        <taxon>Eukaryota</taxon>
        <taxon>Metazoa</taxon>
        <taxon>Ecdysozoa</taxon>
        <taxon>Arthropoda</taxon>
        <taxon>Hexapoda</taxon>
        <taxon>Insecta</taxon>
        <taxon>Pterygota</taxon>
        <taxon>Neoptera</taxon>
        <taxon>Paraneoptera</taxon>
        <taxon>Hemiptera</taxon>
        <taxon>Heteroptera</taxon>
        <taxon>Panheteroptera</taxon>
        <taxon>Cimicomorpha</taxon>
        <taxon>Reduviidae</taxon>
        <taxon>Triatominae</taxon>
        <taxon>Panstrongylus</taxon>
    </lineage>
</organism>
<reference evidence="2" key="1">
    <citation type="journal article" date="2018" name="PLoS Negl. Trop. Dis.">
        <title>An insight into the salivary gland and fat body transcriptome of Panstrongylus lignarius (Hemiptera: Heteroptera), the main vector of Chagas disease in Peru.</title>
        <authorList>
            <person name="Nevoa J.C."/>
            <person name="Mendes M.T."/>
            <person name="da Silva M.V."/>
            <person name="Soares S.C."/>
            <person name="Oliveira C.J.F."/>
            <person name="Ribeiro J.M.C."/>
        </authorList>
    </citation>
    <scope>NUCLEOTIDE SEQUENCE</scope>
</reference>
<feature type="chain" id="PRO_5012668750" evidence="1">
    <location>
        <begin position="20"/>
        <end position="69"/>
    </location>
</feature>
<feature type="signal peptide" evidence="1">
    <location>
        <begin position="1"/>
        <end position="19"/>
    </location>
</feature>
<protein>
    <submittedName>
        <fullName evidence="2">Putative secreted protein</fullName>
    </submittedName>
</protein>
<evidence type="ECO:0000313" key="2">
    <source>
        <dbReference type="EMBL" id="JAW16228.1"/>
    </source>
</evidence>
<accession>A0A224Y167</accession>
<sequence>MSFGFGASKIALIFSSVVCKPSAFTLNPKYSNDSFPISHFFSDTVSPASSKRWSTFINLLQLTKSFTSN</sequence>
<keyword evidence="1" id="KW-0732">Signal</keyword>
<evidence type="ECO:0000256" key="1">
    <source>
        <dbReference type="SAM" id="SignalP"/>
    </source>
</evidence>
<proteinExistence type="predicted"/>
<name>A0A224Y167_9HEMI</name>
<dbReference type="EMBL" id="GFTR01000198">
    <property type="protein sequence ID" value="JAW16228.1"/>
    <property type="molecule type" value="Transcribed_RNA"/>
</dbReference>